<dbReference type="Proteomes" id="UP000054359">
    <property type="component" value="Unassembled WGS sequence"/>
</dbReference>
<evidence type="ECO:0000313" key="1">
    <source>
        <dbReference type="EMBL" id="KFM73273.1"/>
    </source>
</evidence>
<gene>
    <name evidence="1" type="ORF">X975_20877</name>
</gene>
<protein>
    <submittedName>
        <fullName evidence="1">Uncharacterized protein</fullName>
    </submittedName>
</protein>
<proteinExistence type="predicted"/>
<name>A0A087U7D4_STEMI</name>
<sequence>MNSVYPFDFPDGRYRSNYFSVYHLVTHVEDMNVEDTFQYALTALLLLMLLDRLNYFATLESQTLRERLISCNLNAKVASAPSTPTHKSRSPVHS</sequence>
<dbReference type="AlphaFoldDB" id="A0A087U7D4"/>
<accession>A0A087U7D4</accession>
<reference evidence="1 2" key="1">
    <citation type="submission" date="2013-11" db="EMBL/GenBank/DDBJ databases">
        <title>Genome sequencing of Stegodyphus mimosarum.</title>
        <authorList>
            <person name="Bechsgaard J."/>
        </authorList>
    </citation>
    <scope>NUCLEOTIDE SEQUENCE [LARGE SCALE GENOMIC DNA]</scope>
</reference>
<organism evidence="1 2">
    <name type="scientific">Stegodyphus mimosarum</name>
    <name type="common">African social velvet spider</name>
    <dbReference type="NCBI Taxonomy" id="407821"/>
    <lineage>
        <taxon>Eukaryota</taxon>
        <taxon>Metazoa</taxon>
        <taxon>Ecdysozoa</taxon>
        <taxon>Arthropoda</taxon>
        <taxon>Chelicerata</taxon>
        <taxon>Arachnida</taxon>
        <taxon>Araneae</taxon>
        <taxon>Araneomorphae</taxon>
        <taxon>Entelegynae</taxon>
        <taxon>Eresoidea</taxon>
        <taxon>Eresidae</taxon>
        <taxon>Stegodyphus</taxon>
    </lineage>
</organism>
<evidence type="ECO:0000313" key="2">
    <source>
        <dbReference type="Proteomes" id="UP000054359"/>
    </source>
</evidence>
<feature type="non-terminal residue" evidence="1">
    <location>
        <position position="94"/>
    </location>
</feature>
<keyword evidence="2" id="KW-1185">Reference proteome</keyword>
<dbReference type="EMBL" id="KK118560">
    <property type="protein sequence ID" value="KFM73273.1"/>
    <property type="molecule type" value="Genomic_DNA"/>
</dbReference>